<dbReference type="HAMAP" id="MF_01014">
    <property type="entry name" value="HisA"/>
    <property type="match status" value="1"/>
</dbReference>
<dbReference type="InterPro" id="IPR044524">
    <property type="entry name" value="Isoase_HisA-like"/>
</dbReference>
<reference evidence="11 12" key="1">
    <citation type="submission" date="2018-03" db="EMBL/GenBank/DDBJ databases">
        <authorList>
            <person name="Keele B.F."/>
        </authorList>
    </citation>
    <scope>NUCLEOTIDE SEQUENCE [LARGE SCALE GENOMIC DNA]</scope>
    <source>
        <strain evidence="11 12">CECT 8626</strain>
    </source>
</reference>
<dbReference type="PANTHER" id="PTHR43090">
    <property type="entry name" value="1-(5-PHOSPHORIBOSYL)-5-[(5-PHOSPHORIBOSYLAMINO)METHYLIDENEAMINO] IMIDAZOLE-4-CARBOXAMIDE ISOMERASE"/>
    <property type="match status" value="1"/>
</dbReference>
<dbReference type="GO" id="GO:0005737">
    <property type="term" value="C:cytoplasm"/>
    <property type="evidence" value="ECO:0007669"/>
    <property type="project" value="UniProtKB-SubCell"/>
</dbReference>
<dbReference type="GO" id="GO:0003949">
    <property type="term" value="F:1-(5-phosphoribosyl)-5-[(5-phosphoribosylamino)methylideneamino]imidazole-4-carboxamide isomerase activity"/>
    <property type="evidence" value="ECO:0007669"/>
    <property type="project" value="UniProtKB-UniRule"/>
</dbReference>
<keyword evidence="7 9" id="KW-0368">Histidine biosynthesis</keyword>
<dbReference type="Pfam" id="PF00977">
    <property type="entry name" value="His_biosynth"/>
    <property type="match status" value="1"/>
</dbReference>
<dbReference type="InterPro" id="IPR006062">
    <property type="entry name" value="His_biosynth"/>
</dbReference>
<dbReference type="RefSeq" id="WP_108853332.1">
    <property type="nucleotide sequence ID" value="NZ_OMOQ01000001.1"/>
</dbReference>
<evidence type="ECO:0000256" key="7">
    <source>
        <dbReference type="ARBA" id="ARBA00023102"/>
    </source>
</evidence>
<dbReference type="InterPro" id="IPR011060">
    <property type="entry name" value="RibuloseP-bd_barrel"/>
</dbReference>
<evidence type="ECO:0000313" key="12">
    <source>
        <dbReference type="Proteomes" id="UP000244924"/>
    </source>
</evidence>
<gene>
    <name evidence="11" type="primary">hisA_1</name>
    <name evidence="9" type="synonym">hisA</name>
    <name evidence="11" type="ORF">DEA8626_01137</name>
</gene>
<evidence type="ECO:0000256" key="8">
    <source>
        <dbReference type="ARBA" id="ARBA00023235"/>
    </source>
</evidence>
<organism evidence="11 12">
    <name type="scientific">Albidovulum aquaemixtae</name>
    <dbReference type="NCBI Taxonomy" id="1542388"/>
    <lineage>
        <taxon>Bacteria</taxon>
        <taxon>Pseudomonadati</taxon>
        <taxon>Pseudomonadota</taxon>
        <taxon>Alphaproteobacteria</taxon>
        <taxon>Rhodobacterales</taxon>
        <taxon>Paracoccaceae</taxon>
        <taxon>Albidovulum</taxon>
    </lineage>
</organism>
<evidence type="ECO:0000256" key="4">
    <source>
        <dbReference type="ARBA" id="ARBA00009667"/>
    </source>
</evidence>
<evidence type="ECO:0000256" key="9">
    <source>
        <dbReference type="HAMAP-Rule" id="MF_01014"/>
    </source>
</evidence>
<feature type="active site" description="Proton acceptor" evidence="9">
    <location>
        <position position="8"/>
    </location>
</feature>
<comment type="catalytic activity">
    <reaction evidence="1 9">
        <text>1-(5-phospho-beta-D-ribosyl)-5-[(5-phospho-beta-D-ribosylamino)methylideneamino]imidazole-4-carboxamide = 5-[(5-phospho-1-deoxy-D-ribulos-1-ylimino)methylamino]-1-(5-phospho-beta-D-ribosyl)imidazole-4-carboxamide</text>
        <dbReference type="Rhea" id="RHEA:15469"/>
        <dbReference type="ChEBI" id="CHEBI:58435"/>
        <dbReference type="ChEBI" id="CHEBI:58525"/>
        <dbReference type="EC" id="5.3.1.16"/>
    </reaction>
</comment>
<dbReference type="UniPathway" id="UPA00031">
    <property type="reaction ID" value="UER00009"/>
</dbReference>
<evidence type="ECO:0000256" key="5">
    <source>
        <dbReference type="ARBA" id="ARBA00022490"/>
    </source>
</evidence>
<accession>A0A2R8B523</accession>
<keyword evidence="12" id="KW-1185">Reference proteome</keyword>
<evidence type="ECO:0000256" key="1">
    <source>
        <dbReference type="ARBA" id="ARBA00000901"/>
    </source>
</evidence>
<comment type="pathway">
    <text evidence="3 9">Amino-acid biosynthesis; L-histidine biosynthesis; L-histidine from 5-phospho-alpha-D-ribose 1-diphosphate: step 4/9.</text>
</comment>
<dbReference type="Proteomes" id="UP000244924">
    <property type="component" value="Unassembled WGS sequence"/>
</dbReference>
<proteinExistence type="inferred from homology"/>
<sequence>MILYPTIELMNGRCVSLHRGRLEEPSIWHVDPVAKAQEFAHAGAEWMHVTDFDAMQGKDINRQTVLNIIRGAGIPVQLGGGFRSRDRIEEWIDLGAGRIVVGTLAANNPHLVKELADHHPDQIVLAVDIWKGHVLIEGWKQQSVYTPEGFVDAFKGTPFAAMIVTDIDADLDESDRSLGLISKIADKSKVPVIASGIVRTLDDISRLRLLGSVSGAIVGRALYHKTLDLGEALKEARPDTSHVAEFI</sequence>
<dbReference type="OrthoDB" id="9807749at2"/>
<dbReference type="SUPFAM" id="SSF51366">
    <property type="entry name" value="Ribulose-phoshate binding barrel"/>
    <property type="match status" value="1"/>
</dbReference>
<keyword evidence="6 9" id="KW-0028">Amino-acid biosynthesis</keyword>
<dbReference type="GO" id="GO:0000162">
    <property type="term" value="P:L-tryptophan biosynthetic process"/>
    <property type="evidence" value="ECO:0007669"/>
    <property type="project" value="TreeGrafter"/>
</dbReference>
<dbReference type="FunFam" id="3.20.20.70:FF:000009">
    <property type="entry name" value="1-(5-phosphoribosyl)-5-[(5-phosphoribosylamino)methylideneamino] imidazole-4-carboxamide isomerase"/>
    <property type="match status" value="1"/>
</dbReference>
<evidence type="ECO:0000256" key="2">
    <source>
        <dbReference type="ARBA" id="ARBA00004496"/>
    </source>
</evidence>
<keyword evidence="5 9" id="KW-0963">Cytoplasm</keyword>
<dbReference type="PANTHER" id="PTHR43090:SF2">
    <property type="entry name" value="1-(5-PHOSPHORIBOSYL)-5-[(5-PHOSPHORIBOSYLAMINO)METHYLIDENEAMINO] IMIDAZOLE-4-CARBOXAMIDE ISOMERASE"/>
    <property type="match status" value="1"/>
</dbReference>
<evidence type="ECO:0000256" key="3">
    <source>
        <dbReference type="ARBA" id="ARBA00005133"/>
    </source>
</evidence>
<evidence type="ECO:0000313" key="11">
    <source>
        <dbReference type="EMBL" id="SPH17613.1"/>
    </source>
</evidence>
<dbReference type="InterPro" id="IPR023016">
    <property type="entry name" value="HisA/PriA"/>
</dbReference>
<dbReference type="Gene3D" id="3.20.20.70">
    <property type="entry name" value="Aldolase class I"/>
    <property type="match status" value="1"/>
</dbReference>
<name>A0A2R8B523_9RHOB</name>
<keyword evidence="8 9" id="KW-0413">Isomerase</keyword>
<dbReference type="GO" id="GO:0000105">
    <property type="term" value="P:L-histidine biosynthetic process"/>
    <property type="evidence" value="ECO:0007669"/>
    <property type="project" value="UniProtKB-UniRule"/>
</dbReference>
<protein>
    <recommendedName>
        <fullName evidence="9">1-(5-phosphoribosyl)-5-[(5-phosphoribosylamino)methylideneamino] imidazole-4-carboxamide isomerase</fullName>
        <ecNumber evidence="9">5.3.1.16</ecNumber>
    </recommendedName>
    <alternativeName>
        <fullName evidence="9">Phosphoribosylformimino-5-aminoimidazole carboxamide ribotide isomerase</fullName>
    </alternativeName>
</protein>
<dbReference type="AlphaFoldDB" id="A0A2R8B523"/>
<comment type="similarity">
    <text evidence="4 9 10">Belongs to the HisA/HisF family.</text>
</comment>
<evidence type="ECO:0000256" key="10">
    <source>
        <dbReference type="RuleBase" id="RU003657"/>
    </source>
</evidence>
<evidence type="ECO:0000256" key="6">
    <source>
        <dbReference type="ARBA" id="ARBA00022605"/>
    </source>
</evidence>
<dbReference type="EC" id="5.3.1.16" evidence="9"/>
<feature type="active site" description="Proton donor" evidence="9">
    <location>
        <position position="128"/>
    </location>
</feature>
<dbReference type="InterPro" id="IPR013785">
    <property type="entry name" value="Aldolase_TIM"/>
</dbReference>
<dbReference type="CDD" id="cd04732">
    <property type="entry name" value="HisA"/>
    <property type="match status" value="1"/>
</dbReference>
<dbReference type="EMBL" id="OMOQ01000001">
    <property type="protein sequence ID" value="SPH17613.1"/>
    <property type="molecule type" value="Genomic_DNA"/>
</dbReference>
<comment type="subcellular location">
    <subcellularLocation>
        <location evidence="2 9">Cytoplasm</location>
    </subcellularLocation>
</comment>